<feature type="compositionally biased region" description="Polar residues" evidence="1">
    <location>
        <begin position="32"/>
        <end position="46"/>
    </location>
</feature>
<comment type="caution">
    <text evidence="2">The sequence shown here is derived from an EMBL/GenBank/DDBJ whole genome shotgun (WGS) entry which is preliminary data.</text>
</comment>
<name>A0A9D3ZZ87_9ROSI</name>
<dbReference type="OrthoDB" id="1881450at2759"/>
<organism evidence="2 3">
    <name type="scientific">Gossypium stocksii</name>
    <dbReference type="NCBI Taxonomy" id="47602"/>
    <lineage>
        <taxon>Eukaryota</taxon>
        <taxon>Viridiplantae</taxon>
        <taxon>Streptophyta</taxon>
        <taxon>Embryophyta</taxon>
        <taxon>Tracheophyta</taxon>
        <taxon>Spermatophyta</taxon>
        <taxon>Magnoliopsida</taxon>
        <taxon>eudicotyledons</taxon>
        <taxon>Gunneridae</taxon>
        <taxon>Pentapetalae</taxon>
        <taxon>rosids</taxon>
        <taxon>malvids</taxon>
        <taxon>Malvales</taxon>
        <taxon>Malvaceae</taxon>
        <taxon>Malvoideae</taxon>
        <taxon>Gossypium</taxon>
    </lineage>
</organism>
<evidence type="ECO:0000313" key="3">
    <source>
        <dbReference type="Proteomes" id="UP000828251"/>
    </source>
</evidence>
<gene>
    <name evidence="2" type="ORF">J1N35_026446</name>
</gene>
<proteinExistence type="predicted"/>
<protein>
    <submittedName>
        <fullName evidence="2">Uncharacterized protein</fullName>
    </submittedName>
</protein>
<sequence length="231" mass="26436">MGLSMEMNHYSGLETQIEVGREMCLTEKERQNSNNEGSPNSKQKSTKFSETEGSRNQVTSFEIEEELFQTIQKKRKKKVLNKRIRSMRRIQDRVLTTKEKLNRDKGMRKEKGKEDSRFDKSIANLSLLDSDINNRRKVILKEAKKICEVGKKLGFSVQGRSGGLITVWDKGLFKANIEYCENRFIVIEGKWLCEGSPEDYGDVGAPVAARYEASIGEMRRKGFPETLGLLT</sequence>
<evidence type="ECO:0000313" key="2">
    <source>
        <dbReference type="EMBL" id="KAH1074118.1"/>
    </source>
</evidence>
<reference evidence="2 3" key="1">
    <citation type="journal article" date="2021" name="Plant Biotechnol. J.">
        <title>Multi-omics assisted identification of the key and species-specific regulatory components of drought-tolerant mechanisms in Gossypium stocksii.</title>
        <authorList>
            <person name="Yu D."/>
            <person name="Ke L."/>
            <person name="Zhang D."/>
            <person name="Wu Y."/>
            <person name="Sun Y."/>
            <person name="Mei J."/>
            <person name="Sun J."/>
            <person name="Sun Y."/>
        </authorList>
    </citation>
    <scope>NUCLEOTIDE SEQUENCE [LARGE SCALE GENOMIC DNA]</scope>
    <source>
        <strain evidence="3">cv. E1</strain>
        <tissue evidence="2">Leaf</tissue>
    </source>
</reference>
<evidence type="ECO:0000256" key="1">
    <source>
        <dbReference type="SAM" id="MobiDB-lite"/>
    </source>
</evidence>
<dbReference type="AlphaFoldDB" id="A0A9D3ZZ87"/>
<keyword evidence="3" id="KW-1185">Reference proteome</keyword>
<dbReference type="Proteomes" id="UP000828251">
    <property type="component" value="Unassembled WGS sequence"/>
</dbReference>
<feature type="region of interest" description="Disordered" evidence="1">
    <location>
        <begin position="27"/>
        <end position="56"/>
    </location>
</feature>
<dbReference type="EMBL" id="JAIQCV010000008">
    <property type="protein sequence ID" value="KAH1074118.1"/>
    <property type="molecule type" value="Genomic_DNA"/>
</dbReference>
<accession>A0A9D3ZZ87</accession>